<comment type="caution">
    <text evidence="2">The sequence shown here is derived from an EMBL/GenBank/DDBJ whole genome shotgun (WGS) entry which is preliminary data.</text>
</comment>
<reference evidence="2" key="2">
    <citation type="submission" date="2021-09" db="EMBL/GenBank/DDBJ databases">
        <authorList>
            <person name="Gilroy R."/>
        </authorList>
    </citation>
    <scope>NUCLEOTIDE SEQUENCE</scope>
    <source>
        <strain evidence="2">1647</strain>
    </source>
</reference>
<keyword evidence="1 2" id="KW-0413">Isomerase</keyword>
<feature type="non-terminal residue" evidence="2">
    <location>
        <position position="1"/>
    </location>
</feature>
<gene>
    <name evidence="2" type="ORF">K8W24_06535</name>
</gene>
<organism evidence="2 3">
    <name type="scientific">Brachybacterium paraconglomeratum</name>
    <dbReference type="NCBI Taxonomy" id="173362"/>
    <lineage>
        <taxon>Bacteria</taxon>
        <taxon>Bacillati</taxon>
        <taxon>Actinomycetota</taxon>
        <taxon>Actinomycetes</taxon>
        <taxon>Micrococcales</taxon>
        <taxon>Dermabacteraceae</taxon>
        <taxon>Brachybacterium</taxon>
    </lineage>
</organism>
<proteinExistence type="predicted"/>
<dbReference type="GO" id="GO:0004807">
    <property type="term" value="F:triose-phosphate isomerase activity"/>
    <property type="evidence" value="ECO:0007669"/>
    <property type="project" value="InterPro"/>
</dbReference>
<dbReference type="SUPFAM" id="SSF51351">
    <property type="entry name" value="Triosephosphate isomerase (TIM)"/>
    <property type="match status" value="1"/>
</dbReference>
<reference evidence="2" key="1">
    <citation type="journal article" date="2021" name="PeerJ">
        <title>Extensive microbial diversity within the chicken gut microbiome revealed by metagenomics and culture.</title>
        <authorList>
            <person name="Gilroy R."/>
            <person name="Ravi A."/>
            <person name="Getino M."/>
            <person name="Pursley I."/>
            <person name="Horton D.L."/>
            <person name="Alikhan N.F."/>
            <person name="Baker D."/>
            <person name="Gharbi K."/>
            <person name="Hall N."/>
            <person name="Watson M."/>
            <person name="Adriaenssens E.M."/>
            <person name="Foster-Nyarko E."/>
            <person name="Jarju S."/>
            <person name="Secka A."/>
            <person name="Antonio M."/>
            <person name="Oren A."/>
            <person name="Chaudhuri R.R."/>
            <person name="La Ragione R."/>
            <person name="Hildebrand F."/>
            <person name="Pallen M.J."/>
        </authorList>
    </citation>
    <scope>NUCLEOTIDE SEQUENCE</scope>
    <source>
        <strain evidence="2">1647</strain>
    </source>
</reference>
<dbReference type="Gene3D" id="3.20.20.70">
    <property type="entry name" value="Aldolase class I"/>
    <property type="match status" value="1"/>
</dbReference>
<protein>
    <submittedName>
        <fullName evidence="2">Triose-phosphate isomerase</fullName>
    </submittedName>
</protein>
<evidence type="ECO:0000256" key="1">
    <source>
        <dbReference type="ARBA" id="ARBA00023235"/>
    </source>
</evidence>
<dbReference type="PROSITE" id="PS51440">
    <property type="entry name" value="TIM_2"/>
    <property type="match status" value="1"/>
</dbReference>
<dbReference type="Pfam" id="PF00121">
    <property type="entry name" value="TIM"/>
    <property type="match status" value="1"/>
</dbReference>
<sequence length="46" mass="4880">GGSVNLDNAADLLGIEHVTGLFVGRTAWKLEGYLELLRIAEAHATS</sequence>
<name>A0A921GMD0_9MICO</name>
<accession>A0A921GMD0</accession>
<dbReference type="InterPro" id="IPR000652">
    <property type="entry name" value="Triosephosphate_isomerase"/>
</dbReference>
<dbReference type="InterPro" id="IPR035990">
    <property type="entry name" value="TIM_sf"/>
</dbReference>
<dbReference type="EMBL" id="DYWO01000188">
    <property type="protein sequence ID" value="HJF49442.1"/>
    <property type="molecule type" value="Genomic_DNA"/>
</dbReference>
<dbReference type="AlphaFoldDB" id="A0A921GMD0"/>
<dbReference type="Proteomes" id="UP000775129">
    <property type="component" value="Unassembled WGS sequence"/>
</dbReference>
<dbReference type="InterPro" id="IPR013785">
    <property type="entry name" value="Aldolase_TIM"/>
</dbReference>
<evidence type="ECO:0000313" key="3">
    <source>
        <dbReference type="Proteomes" id="UP000775129"/>
    </source>
</evidence>
<evidence type="ECO:0000313" key="2">
    <source>
        <dbReference type="EMBL" id="HJF49442.1"/>
    </source>
</evidence>